<evidence type="ECO:0000313" key="1">
    <source>
        <dbReference type="EMBL" id="TDU18110.1"/>
    </source>
</evidence>
<dbReference type="RefSeq" id="WP_133698568.1">
    <property type="nucleotide sequence ID" value="NZ_SOBR01000013.1"/>
</dbReference>
<keyword evidence="2" id="KW-1185">Reference proteome</keyword>
<proteinExistence type="predicted"/>
<dbReference type="EMBL" id="SOBR01000013">
    <property type="protein sequence ID" value="TDU18110.1"/>
    <property type="molecule type" value="Genomic_DNA"/>
</dbReference>
<comment type="caution">
    <text evidence="1">The sequence shown here is derived from an EMBL/GenBank/DDBJ whole genome shotgun (WGS) entry which is preliminary data.</text>
</comment>
<gene>
    <name evidence="1" type="ORF">C8E00_11311</name>
</gene>
<protein>
    <submittedName>
        <fullName evidence="1">Uncharacterized protein</fullName>
    </submittedName>
</protein>
<dbReference type="AlphaFoldDB" id="A0A4R7NDK6"/>
<evidence type="ECO:0000313" key="2">
    <source>
        <dbReference type="Proteomes" id="UP000295380"/>
    </source>
</evidence>
<accession>A0A4R7NDK6</accession>
<name>A0A4R7NDK6_9GAMM</name>
<dbReference type="Proteomes" id="UP000295380">
    <property type="component" value="Unassembled WGS sequence"/>
</dbReference>
<reference evidence="1 2" key="1">
    <citation type="submission" date="2019-03" db="EMBL/GenBank/DDBJ databases">
        <title>Genomic Encyclopedia of Type Strains, Phase IV (KMG-IV): sequencing the most valuable type-strain genomes for metagenomic binning, comparative biology and taxonomic classification.</title>
        <authorList>
            <person name="Goeker M."/>
        </authorList>
    </citation>
    <scope>NUCLEOTIDE SEQUENCE [LARGE SCALE GENOMIC DNA]</scope>
    <source>
        <strain evidence="1 2">DSM 6770</strain>
    </source>
</reference>
<sequence length="153" mass="16596">MAVGDKEIVVAKDEATLEGSAQHNSDDAMVELIRLSQSPYISSLLSEDEATIESKDLSEDATFQDLLSRMHEASLDSDIQAISVGVTGGALGYQRKVYENASNALKRGIEQGNFYIFENNNRGPLDKGFVEGVSEQADDFAELANNLKHIGAQ</sequence>
<organism evidence="1 2">
    <name type="scientific">Chromohalobacter marismortui</name>
    <dbReference type="NCBI Taxonomy" id="42055"/>
    <lineage>
        <taxon>Bacteria</taxon>
        <taxon>Pseudomonadati</taxon>
        <taxon>Pseudomonadota</taxon>
        <taxon>Gammaproteobacteria</taxon>
        <taxon>Oceanospirillales</taxon>
        <taxon>Halomonadaceae</taxon>
        <taxon>Chromohalobacter</taxon>
    </lineage>
</organism>